<dbReference type="HOGENOM" id="CLU_917328_0_0_10"/>
<evidence type="ECO:0000313" key="3">
    <source>
        <dbReference type="Proteomes" id="UP000008841"/>
    </source>
</evidence>
<keyword evidence="2" id="KW-0489">Methyltransferase</keyword>
<organism evidence="2 3">
    <name type="scientific">Chlorobium limicola (strain DSM 245 / NBRC 103803 / 6330)</name>
    <dbReference type="NCBI Taxonomy" id="290315"/>
    <lineage>
        <taxon>Bacteria</taxon>
        <taxon>Pseudomonadati</taxon>
        <taxon>Chlorobiota</taxon>
        <taxon>Chlorobiia</taxon>
        <taxon>Chlorobiales</taxon>
        <taxon>Chlorobiaceae</taxon>
        <taxon>Chlorobium/Pelodictyon group</taxon>
        <taxon>Chlorobium</taxon>
    </lineage>
</organism>
<proteinExistence type="predicted"/>
<dbReference type="eggNOG" id="COG2226">
    <property type="taxonomic scope" value="Bacteria"/>
</dbReference>
<dbReference type="RefSeq" id="WP_012466883.1">
    <property type="nucleotide sequence ID" value="NC_010803.1"/>
</dbReference>
<dbReference type="GO" id="GO:0008168">
    <property type="term" value="F:methyltransferase activity"/>
    <property type="evidence" value="ECO:0007669"/>
    <property type="project" value="UniProtKB-KW"/>
</dbReference>
<dbReference type="STRING" id="290315.Clim_1982"/>
<dbReference type="Proteomes" id="UP000008841">
    <property type="component" value="Chromosome"/>
</dbReference>
<protein>
    <submittedName>
        <fullName evidence="2">Methyltransferase type 12</fullName>
    </submittedName>
</protein>
<dbReference type="KEGG" id="cli:Clim_1982"/>
<dbReference type="SUPFAM" id="SSF53335">
    <property type="entry name" value="S-adenosyl-L-methionine-dependent methyltransferases"/>
    <property type="match status" value="1"/>
</dbReference>
<sequence length="311" mass="34007">MLQLRTAGYKALDILRTEGAVPFSWNSTGELEERTDKLMQHFFEERAAVSKELGAGFLLAEELDRLLRTEEPELMDSENLAATEKLAIVRALDRQNSVMGLYSRYAALLLPLVRDIASRTQSRVRLLELAGGTGGLALALASEAQKQDLPLSVTGSDVVPEYIREAKRVALEKGLPVTFRLLDAFDMNTGQNETFDIILISQSLHHFTPGQLAVMIANAEKRNASAFVGIDGHRDLLLGIGMPLAAGLQGIPAFTLDGLTSARKFYSEPELRLIAETAVDPGRYAIGCSWPMTVLTVRFDGGEPAICTRFA</sequence>
<reference evidence="2 3" key="1">
    <citation type="submission" date="2008-05" db="EMBL/GenBank/DDBJ databases">
        <title>Complete sequence of Chlorobium limicola DSM 245.</title>
        <authorList>
            <consortium name="US DOE Joint Genome Institute"/>
            <person name="Lucas S."/>
            <person name="Copeland A."/>
            <person name="Lapidus A."/>
            <person name="Glavina del Rio T."/>
            <person name="Dalin E."/>
            <person name="Tice H."/>
            <person name="Bruce D."/>
            <person name="Goodwin L."/>
            <person name="Pitluck S."/>
            <person name="Schmutz J."/>
            <person name="Larimer F."/>
            <person name="Land M."/>
            <person name="Hauser L."/>
            <person name="Kyrpides N."/>
            <person name="Ovchinnikova G."/>
            <person name="Zhao F."/>
            <person name="Li T."/>
            <person name="Liu Z."/>
            <person name="Overmann J."/>
            <person name="Bryant D.A."/>
            <person name="Richardson P."/>
        </authorList>
    </citation>
    <scope>NUCLEOTIDE SEQUENCE [LARGE SCALE GENOMIC DNA]</scope>
    <source>
        <strain evidence="3">DSM 245 / NBRC 103803 / 6330</strain>
    </source>
</reference>
<name>B3EFQ2_CHLL2</name>
<dbReference type="InterPro" id="IPR029063">
    <property type="entry name" value="SAM-dependent_MTases_sf"/>
</dbReference>
<dbReference type="AlphaFoldDB" id="B3EFQ2"/>
<dbReference type="EMBL" id="CP001097">
    <property type="protein sequence ID" value="ACD91014.1"/>
    <property type="molecule type" value="Genomic_DNA"/>
</dbReference>
<dbReference type="CDD" id="cd02440">
    <property type="entry name" value="AdoMet_MTases"/>
    <property type="match status" value="1"/>
</dbReference>
<evidence type="ECO:0000313" key="2">
    <source>
        <dbReference type="EMBL" id="ACD91014.1"/>
    </source>
</evidence>
<keyword evidence="2" id="KW-0808">Transferase</keyword>
<dbReference type="InterPro" id="IPR041698">
    <property type="entry name" value="Methyltransf_25"/>
</dbReference>
<gene>
    <name evidence="2" type="ordered locus">Clim_1982</name>
</gene>
<dbReference type="Pfam" id="PF13649">
    <property type="entry name" value="Methyltransf_25"/>
    <property type="match status" value="1"/>
</dbReference>
<evidence type="ECO:0000259" key="1">
    <source>
        <dbReference type="Pfam" id="PF13649"/>
    </source>
</evidence>
<dbReference type="GO" id="GO:0032259">
    <property type="term" value="P:methylation"/>
    <property type="evidence" value="ECO:0007669"/>
    <property type="project" value="UniProtKB-KW"/>
</dbReference>
<dbReference type="OrthoDB" id="594881at2"/>
<feature type="domain" description="Methyltransferase" evidence="1">
    <location>
        <begin position="127"/>
        <end position="219"/>
    </location>
</feature>
<accession>B3EFQ2</accession>
<dbReference type="Gene3D" id="3.40.50.150">
    <property type="entry name" value="Vaccinia Virus protein VP39"/>
    <property type="match status" value="1"/>
</dbReference>